<keyword evidence="2" id="KW-1185">Reference proteome</keyword>
<sequence>MKGTGQIKVRKRGFDGQGITFAFVGKVLTREINVGPFAGGREEWHLANEETRISTQTGGFRLSGGVESWTSPTLVSVKFCFESRLGSTPIRDCEF</sequence>
<dbReference type="AlphaFoldDB" id="A0A4Y2JN53"/>
<organism evidence="1 2">
    <name type="scientific">Araneus ventricosus</name>
    <name type="common">Orbweaver spider</name>
    <name type="synonym">Epeira ventricosa</name>
    <dbReference type="NCBI Taxonomy" id="182803"/>
    <lineage>
        <taxon>Eukaryota</taxon>
        <taxon>Metazoa</taxon>
        <taxon>Ecdysozoa</taxon>
        <taxon>Arthropoda</taxon>
        <taxon>Chelicerata</taxon>
        <taxon>Arachnida</taxon>
        <taxon>Araneae</taxon>
        <taxon>Araneomorphae</taxon>
        <taxon>Entelegynae</taxon>
        <taxon>Araneoidea</taxon>
        <taxon>Araneidae</taxon>
        <taxon>Araneus</taxon>
    </lineage>
</organism>
<name>A0A4Y2JN53_ARAVE</name>
<protein>
    <submittedName>
        <fullName evidence="1">Uncharacterized protein</fullName>
    </submittedName>
</protein>
<proteinExistence type="predicted"/>
<evidence type="ECO:0000313" key="1">
    <source>
        <dbReference type="EMBL" id="GBM91275.1"/>
    </source>
</evidence>
<gene>
    <name evidence="1" type="ORF">AVEN_24783_1</name>
</gene>
<evidence type="ECO:0000313" key="2">
    <source>
        <dbReference type="Proteomes" id="UP000499080"/>
    </source>
</evidence>
<dbReference type="EMBL" id="BGPR01111163">
    <property type="protein sequence ID" value="GBM91275.1"/>
    <property type="molecule type" value="Genomic_DNA"/>
</dbReference>
<comment type="caution">
    <text evidence="1">The sequence shown here is derived from an EMBL/GenBank/DDBJ whole genome shotgun (WGS) entry which is preliminary data.</text>
</comment>
<dbReference type="Proteomes" id="UP000499080">
    <property type="component" value="Unassembled WGS sequence"/>
</dbReference>
<reference evidence="1 2" key="1">
    <citation type="journal article" date="2019" name="Sci. Rep.">
        <title>Orb-weaving spider Araneus ventricosus genome elucidates the spidroin gene catalogue.</title>
        <authorList>
            <person name="Kono N."/>
            <person name="Nakamura H."/>
            <person name="Ohtoshi R."/>
            <person name="Moran D.A.P."/>
            <person name="Shinohara A."/>
            <person name="Yoshida Y."/>
            <person name="Fujiwara M."/>
            <person name="Mori M."/>
            <person name="Tomita M."/>
            <person name="Arakawa K."/>
        </authorList>
    </citation>
    <scope>NUCLEOTIDE SEQUENCE [LARGE SCALE GENOMIC DNA]</scope>
</reference>
<accession>A0A4Y2JN53</accession>